<name>A0A1Y2EV28_9BASI</name>
<organism evidence="2 3">
    <name type="scientific">Leucosporidium creatinivorum</name>
    <dbReference type="NCBI Taxonomy" id="106004"/>
    <lineage>
        <taxon>Eukaryota</taxon>
        <taxon>Fungi</taxon>
        <taxon>Dikarya</taxon>
        <taxon>Basidiomycota</taxon>
        <taxon>Pucciniomycotina</taxon>
        <taxon>Microbotryomycetes</taxon>
        <taxon>Leucosporidiales</taxon>
        <taxon>Leucosporidium</taxon>
    </lineage>
</organism>
<protein>
    <submittedName>
        <fullName evidence="2">Uncharacterized protein</fullName>
    </submittedName>
</protein>
<feature type="compositionally biased region" description="Basic and acidic residues" evidence="1">
    <location>
        <begin position="170"/>
        <end position="199"/>
    </location>
</feature>
<feature type="compositionally biased region" description="Low complexity" evidence="1">
    <location>
        <begin position="113"/>
        <end position="144"/>
    </location>
</feature>
<feature type="region of interest" description="Disordered" evidence="1">
    <location>
        <begin position="1"/>
        <end position="79"/>
    </location>
</feature>
<feature type="compositionally biased region" description="Low complexity" evidence="1">
    <location>
        <begin position="26"/>
        <end position="37"/>
    </location>
</feature>
<accession>A0A1Y2EV28</accession>
<evidence type="ECO:0000256" key="1">
    <source>
        <dbReference type="SAM" id="MobiDB-lite"/>
    </source>
</evidence>
<gene>
    <name evidence="2" type="ORF">BCR35DRAFT_306353</name>
</gene>
<feature type="compositionally biased region" description="Low complexity" evidence="1">
    <location>
        <begin position="52"/>
        <end position="65"/>
    </location>
</feature>
<feature type="compositionally biased region" description="Polar residues" evidence="1">
    <location>
        <begin position="10"/>
        <end position="25"/>
    </location>
</feature>
<dbReference type="EMBL" id="MCGR01000038">
    <property type="protein sequence ID" value="ORY75367.1"/>
    <property type="molecule type" value="Genomic_DNA"/>
</dbReference>
<sequence length="199" mass="21378">MQFTRPLRSPATQLVRQTLLSQGPQTTSTLHTLLHSSNTPLPARPAPSNFLSGASRRGASPPSSSKAFPGQQASAEGSWSVSYLKKQVLKGMEERGEVVKITRGKWERAHPQSTGSSSSPSAGAAAVEADGAAGAGGKSATAAKSQHKHEEEHVWVVASEWQRVVAEGANARRETKLKRTEEREQKVGEELKRDYGVEL</sequence>
<feature type="region of interest" description="Disordered" evidence="1">
    <location>
        <begin position="101"/>
        <end position="151"/>
    </location>
</feature>
<dbReference type="InParanoid" id="A0A1Y2EV28"/>
<feature type="compositionally biased region" description="Basic and acidic residues" evidence="1">
    <location>
        <begin position="101"/>
        <end position="110"/>
    </location>
</feature>
<comment type="caution">
    <text evidence="2">The sequence shown here is derived from an EMBL/GenBank/DDBJ whole genome shotgun (WGS) entry which is preliminary data.</text>
</comment>
<dbReference type="Proteomes" id="UP000193467">
    <property type="component" value="Unassembled WGS sequence"/>
</dbReference>
<proteinExistence type="predicted"/>
<evidence type="ECO:0000313" key="3">
    <source>
        <dbReference type="Proteomes" id="UP000193467"/>
    </source>
</evidence>
<keyword evidence="3" id="KW-1185">Reference proteome</keyword>
<dbReference type="AlphaFoldDB" id="A0A1Y2EV28"/>
<feature type="region of interest" description="Disordered" evidence="1">
    <location>
        <begin position="168"/>
        <end position="199"/>
    </location>
</feature>
<reference evidence="2 3" key="1">
    <citation type="submission" date="2016-07" db="EMBL/GenBank/DDBJ databases">
        <title>Pervasive Adenine N6-methylation of Active Genes in Fungi.</title>
        <authorList>
            <consortium name="DOE Joint Genome Institute"/>
            <person name="Mondo S.J."/>
            <person name="Dannebaum R.O."/>
            <person name="Kuo R.C."/>
            <person name="Labutti K."/>
            <person name="Haridas S."/>
            <person name="Kuo A."/>
            <person name="Salamov A."/>
            <person name="Ahrendt S.R."/>
            <person name="Lipzen A."/>
            <person name="Sullivan W."/>
            <person name="Andreopoulos W.B."/>
            <person name="Clum A."/>
            <person name="Lindquist E."/>
            <person name="Daum C."/>
            <person name="Ramamoorthy G.K."/>
            <person name="Gryganskyi A."/>
            <person name="Culley D."/>
            <person name="Magnuson J.K."/>
            <person name="James T.Y."/>
            <person name="O'Malley M.A."/>
            <person name="Stajich J.E."/>
            <person name="Spatafora J.W."/>
            <person name="Visel A."/>
            <person name="Grigoriev I.V."/>
        </authorList>
    </citation>
    <scope>NUCLEOTIDE SEQUENCE [LARGE SCALE GENOMIC DNA]</scope>
    <source>
        <strain evidence="2 3">62-1032</strain>
    </source>
</reference>
<evidence type="ECO:0000313" key="2">
    <source>
        <dbReference type="EMBL" id="ORY75367.1"/>
    </source>
</evidence>
<dbReference type="OrthoDB" id="2535804at2759"/>